<evidence type="ECO:0000313" key="1">
    <source>
        <dbReference type="EMBL" id="MBT1445700.1"/>
    </source>
</evidence>
<name>A0ABS5V6Y5_9GAMM</name>
<dbReference type="Proteomes" id="UP001195903">
    <property type="component" value="Unassembled WGS sequence"/>
</dbReference>
<dbReference type="InterPro" id="IPR036866">
    <property type="entry name" value="RibonucZ/Hydroxyglut_hydro"/>
</dbReference>
<protein>
    <submittedName>
        <fullName evidence="1">DUF4336 domain-containing protein</fullName>
    </submittedName>
</protein>
<evidence type="ECO:0000313" key="2">
    <source>
        <dbReference type="Proteomes" id="UP001195903"/>
    </source>
</evidence>
<gene>
    <name evidence="1" type="ORF">KJI95_14390</name>
</gene>
<dbReference type="Pfam" id="PF14234">
    <property type="entry name" value="DUF4336"/>
    <property type="match status" value="1"/>
</dbReference>
<dbReference type="PANTHER" id="PTHR33835:SF1">
    <property type="entry name" value="METALLO-BETA-LACTAMASE DOMAIN-CONTAINING PROTEIN"/>
    <property type="match status" value="1"/>
</dbReference>
<dbReference type="EMBL" id="JAHEPS010000005">
    <property type="protein sequence ID" value="MBT1445700.1"/>
    <property type="molecule type" value="Genomic_DNA"/>
</dbReference>
<comment type="caution">
    <text evidence="1">The sequence shown here is derived from an EMBL/GenBank/DDBJ whole genome shotgun (WGS) entry which is preliminary data.</text>
</comment>
<dbReference type="PANTHER" id="PTHR33835">
    <property type="entry name" value="YALI0C07656P"/>
    <property type="match status" value="1"/>
</dbReference>
<accession>A0ABS5V6Y5</accession>
<proteinExistence type="predicted"/>
<dbReference type="RefSeq" id="WP_214507884.1">
    <property type="nucleotide sequence ID" value="NZ_JAHEPS010000005.1"/>
</dbReference>
<organism evidence="1 2">
    <name type="scientific">Shewanella jiangmenensis</name>
    <dbReference type="NCBI Taxonomy" id="2837387"/>
    <lineage>
        <taxon>Bacteria</taxon>
        <taxon>Pseudomonadati</taxon>
        <taxon>Pseudomonadota</taxon>
        <taxon>Gammaproteobacteria</taxon>
        <taxon>Alteromonadales</taxon>
        <taxon>Shewanellaceae</taxon>
        <taxon>Shewanella</taxon>
    </lineage>
</organism>
<reference evidence="1 2" key="1">
    <citation type="submission" date="2021-05" db="EMBL/GenBank/DDBJ databases">
        <title>Shewanella sp. JM162201.</title>
        <authorList>
            <person name="Xu S."/>
            <person name="Li A."/>
        </authorList>
    </citation>
    <scope>NUCLEOTIDE SEQUENCE [LARGE SCALE GENOMIC DNA]</scope>
    <source>
        <strain evidence="1 2">JM162201</strain>
    </source>
</reference>
<dbReference type="InterPro" id="IPR025638">
    <property type="entry name" value="DUF4336"/>
</dbReference>
<keyword evidence="2" id="KW-1185">Reference proteome</keyword>
<dbReference type="SUPFAM" id="SSF56281">
    <property type="entry name" value="Metallo-hydrolase/oxidoreductase"/>
    <property type="match status" value="1"/>
</dbReference>
<sequence>MEWAKDIYVFDGPAVPFFGLPYTTRMTIVRLANGKLWVHSPIELTDMLIRKVMPLGEVAYLIAPNKLHHLFIGRWQARWPDAQAFAAPGVAAKCAHLHFDADLSDTAPPQWRAEIENCIVKGSKVMQEAVFFHKASRTLILTDLIENFAPEHFSAWQRPLARITGILAPNGKTPLDWRLSFMGGKAQARMAINQFRRWQPEHIILAHGHCIRSNALPFIERSFSWVGEPRPAAKPERARG</sequence>